<proteinExistence type="predicted"/>
<evidence type="ECO:0000256" key="1">
    <source>
        <dbReference type="ARBA" id="ARBA00022723"/>
    </source>
</evidence>
<dbReference type="GO" id="GO:0016020">
    <property type="term" value="C:membrane"/>
    <property type="evidence" value="ECO:0007669"/>
    <property type="project" value="GOC"/>
</dbReference>
<evidence type="ECO:0000259" key="4">
    <source>
        <dbReference type="Pfam" id="PF00149"/>
    </source>
</evidence>
<dbReference type="AlphaFoldDB" id="L8H5R7"/>
<dbReference type="KEGG" id="acan:ACA1_133180"/>
<accession>L8H5R7</accession>
<dbReference type="GO" id="GO:0009245">
    <property type="term" value="P:lipid A biosynthetic process"/>
    <property type="evidence" value="ECO:0007669"/>
    <property type="project" value="TreeGrafter"/>
</dbReference>
<dbReference type="SUPFAM" id="SSF56300">
    <property type="entry name" value="Metallo-dependent phosphatases"/>
    <property type="match status" value="1"/>
</dbReference>
<dbReference type="GO" id="GO:0046872">
    <property type="term" value="F:metal ion binding"/>
    <property type="evidence" value="ECO:0007669"/>
    <property type="project" value="UniProtKB-KW"/>
</dbReference>
<keyword evidence="6" id="KW-1185">Reference proteome</keyword>
<dbReference type="GO" id="GO:0008758">
    <property type="term" value="F:UDP-2,3-diacylglucosamine hydrolase activity"/>
    <property type="evidence" value="ECO:0007669"/>
    <property type="project" value="TreeGrafter"/>
</dbReference>
<keyword evidence="1" id="KW-0479">Metal-binding</keyword>
<evidence type="ECO:0000313" key="5">
    <source>
        <dbReference type="EMBL" id="ELR19816.1"/>
    </source>
</evidence>
<feature type="region of interest" description="Disordered" evidence="3">
    <location>
        <begin position="167"/>
        <end position="186"/>
    </location>
</feature>
<dbReference type="Gene3D" id="3.60.21.10">
    <property type="match status" value="1"/>
</dbReference>
<protein>
    <submittedName>
        <fullName evidence="5">Ser/Thr phosphatase family superfamily protein</fullName>
    </submittedName>
</protein>
<dbReference type="GeneID" id="14920645"/>
<dbReference type="VEuPathDB" id="AmoebaDB:ACA1_133180"/>
<sequence length="317" mass="35304">MMVARPPMLSEAVQLRSFEVPMVGLHPSLHGLKIAHISDLHFNDNNSVEMGTSDDILEQAARIIEREQVDLVVLTGDYVDHWPEAAPALGARWLPRFKGRHGAVAILGNHDYQKPQSQRLVLDAFARANITVLVNARAEPINKWIEVLGVGDLWEDYHPHRVMYPLPPPQPATAAENESESGTGQGAYRKARLVLTHNPDSAPYLSRWGADLMLAGHAHGGQSCLPPGLRQLWPLVSYLPFDLRRRIPGSLALNNWDLSYGWIDLPRPLVQGDETALPPLEPTTIPLYVTSGLDRMPPRLLLCHPEVAIFTLRPHKP</sequence>
<dbReference type="RefSeq" id="XP_004341916.1">
    <property type="nucleotide sequence ID" value="XM_004341868.1"/>
</dbReference>
<name>L8H5R7_ACACF</name>
<organism evidence="5 6">
    <name type="scientific">Acanthamoeba castellanii (strain ATCC 30010 / Neff)</name>
    <dbReference type="NCBI Taxonomy" id="1257118"/>
    <lineage>
        <taxon>Eukaryota</taxon>
        <taxon>Amoebozoa</taxon>
        <taxon>Discosea</taxon>
        <taxon>Longamoebia</taxon>
        <taxon>Centramoebida</taxon>
        <taxon>Acanthamoebidae</taxon>
        <taxon>Acanthamoeba</taxon>
    </lineage>
</organism>
<dbReference type="PANTHER" id="PTHR31302">
    <property type="entry name" value="TRANSMEMBRANE PROTEIN WITH METALLOPHOSPHOESTERASE DOMAIN-RELATED"/>
    <property type="match status" value="1"/>
</dbReference>
<dbReference type="OrthoDB" id="783096at2759"/>
<dbReference type="InterPro" id="IPR004843">
    <property type="entry name" value="Calcineurin-like_PHP"/>
</dbReference>
<evidence type="ECO:0000256" key="2">
    <source>
        <dbReference type="ARBA" id="ARBA00022801"/>
    </source>
</evidence>
<evidence type="ECO:0000256" key="3">
    <source>
        <dbReference type="SAM" id="MobiDB-lite"/>
    </source>
</evidence>
<feature type="domain" description="Calcineurin-like phosphoesterase" evidence="4">
    <location>
        <begin position="32"/>
        <end position="220"/>
    </location>
</feature>
<dbReference type="InterPro" id="IPR029052">
    <property type="entry name" value="Metallo-depent_PP-like"/>
</dbReference>
<dbReference type="Pfam" id="PF00149">
    <property type="entry name" value="Metallophos"/>
    <property type="match status" value="1"/>
</dbReference>
<evidence type="ECO:0000313" key="6">
    <source>
        <dbReference type="Proteomes" id="UP000011083"/>
    </source>
</evidence>
<dbReference type="InterPro" id="IPR051158">
    <property type="entry name" value="Metallophosphoesterase_sf"/>
</dbReference>
<keyword evidence="2" id="KW-0378">Hydrolase</keyword>
<dbReference type="EMBL" id="KB007930">
    <property type="protein sequence ID" value="ELR19816.1"/>
    <property type="molecule type" value="Genomic_DNA"/>
</dbReference>
<reference evidence="5 6" key="1">
    <citation type="journal article" date="2013" name="Genome Biol.">
        <title>Genome of Acanthamoeba castellanii highlights extensive lateral gene transfer and early evolution of tyrosine kinase signaling.</title>
        <authorList>
            <person name="Clarke M."/>
            <person name="Lohan A.J."/>
            <person name="Liu B."/>
            <person name="Lagkouvardos I."/>
            <person name="Roy S."/>
            <person name="Zafar N."/>
            <person name="Bertelli C."/>
            <person name="Schilde C."/>
            <person name="Kianianmomeni A."/>
            <person name="Burglin T.R."/>
            <person name="Frech C."/>
            <person name="Turcotte B."/>
            <person name="Kopec K.O."/>
            <person name="Synnott J.M."/>
            <person name="Choo C."/>
            <person name="Paponov I."/>
            <person name="Finkler A."/>
            <person name="Soon Heng Tan C."/>
            <person name="Hutchins A.P."/>
            <person name="Weinmeier T."/>
            <person name="Rattei T."/>
            <person name="Chu J.S."/>
            <person name="Gimenez G."/>
            <person name="Irimia M."/>
            <person name="Rigden D.J."/>
            <person name="Fitzpatrick D.A."/>
            <person name="Lorenzo-Morales J."/>
            <person name="Bateman A."/>
            <person name="Chiu C.H."/>
            <person name="Tang P."/>
            <person name="Hegemann P."/>
            <person name="Fromm H."/>
            <person name="Raoult D."/>
            <person name="Greub G."/>
            <person name="Miranda-Saavedra D."/>
            <person name="Chen N."/>
            <person name="Nash P."/>
            <person name="Ginger M.L."/>
            <person name="Horn M."/>
            <person name="Schaap P."/>
            <person name="Caler L."/>
            <person name="Loftus B."/>
        </authorList>
    </citation>
    <scope>NUCLEOTIDE SEQUENCE [LARGE SCALE GENOMIC DNA]</scope>
    <source>
        <strain evidence="5 6">Neff</strain>
    </source>
</reference>
<gene>
    <name evidence="5" type="ORF">ACA1_133180</name>
</gene>
<dbReference type="Proteomes" id="UP000011083">
    <property type="component" value="Unassembled WGS sequence"/>
</dbReference>
<dbReference type="PANTHER" id="PTHR31302:SF31">
    <property type="entry name" value="PHOSPHODIESTERASE YAEI"/>
    <property type="match status" value="1"/>
</dbReference>